<accession>A0ABU1BHA9</accession>
<dbReference type="Gene3D" id="3.40.630.30">
    <property type="match status" value="1"/>
</dbReference>
<reference evidence="2 3" key="1">
    <citation type="submission" date="2023-08" db="EMBL/GenBank/DDBJ databases">
        <title>Pseudoalteromonas haloplanktis LL1 genome.</title>
        <authorList>
            <person name="Wu S."/>
        </authorList>
    </citation>
    <scope>NUCLEOTIDE SEQUENCE [LARGE SCALE GENOMIC DNA]</scope>
    <source>
        <strain evidence="2 3">LL1</strain>
    </source>
</reference>
<dbReference type="Pfam" id="PF13673">
    <property type="entry name" value="Acetyltransf_10"/>
    <property type="match status" value="1"/>
</dbReference>
<protein>
    <submittedName>
        <fullName evidence="2">GNAT family N-acetyltransferase</fullName>
        <ecNumber evidence="2">2.3.1.-</ecNumber>
    </submittedName>
</protein>
<comment type="caution">
    <text evidence="2">The sequence shown here is derived from an EMBL/GenBank/DDBJ whole genome shotgun (WGS) entry which is preliminary data.</text>
</comment>
<dbReference type="GO" id="GO:0016746">
    <property type="term" value="F:acyltransferase activity"/>
    <property type="evidence" value="ECO:0007669"/>
    <property type="project" value="UniProtKB-KW"/>
</dbReference>
<keyword evidence="3" id="KW-1185">Reference proteome</keyword>
<evidence type="ECO:0000259" key="1">
    <source>
        <dbReference type="PROSITE" id="PS51186"/>
    </source>
</evidence>
<dbReference type="PANTHER" id="PTHR43233:SF1">
    <property type="entry name" value="FAMILY N-ACETYLTRANSFERASE, PUTATIVE (AFU_ORTHOLOGUE AFUA_6G03350)-RELATED"/>
    <property type="match status" value="1"/>
</dbReference>
<evidence type="ECO:0000313" key="3">
    <source>
        <dbReference type="Proteomes" id="UP001226574"/>
    </source>
</evidence>
<gene>
    <name evidence="2" type="ORF">RC083_20080</name>
</gene>
<dbReference type="PANTHER" id="PTHR43233">
    <property type="entry name" value="FAMILY N-ACETYLTRANSFERASE, PUTATIVE (AFU_ORTHOLOGUE AFUA_6G03350)-RELATED"/>
    <property type="match status" value="1"/>
</dbReference>
<dbReference type="InterPro" id="IPR000182">
    <property type="entry name" value="GNAT_dom"/>
</dbReference>
<feature type="domain" description="N-acetyltransferase" evidence="1">
    <location>
        <begin position="5"/>
        <end position="139"/>
    </location>
</feature>
<dbReference type="RefSeq" id="WP_029216279.1">
    <property type="nucleotide sequence ID" value="NZ_JAVIFY010000022.1"/>
</dbReference>
<dbReference type="EMBL" id="JAVIFY010000022">
    <property type="protein sequence ID" value="MDQ9093868.1"/>
    <property type="molecule type" value="Genomic_DNA"/>
</dbReference>
<dbReference type="Proteomes" id="UP001226574">
    <property type="component" value="Unassembled WGS sequence"/>
</dbReference>
<dbReference type="EC" id="2.3.1.-" evidence="2"/>
<dbReference type="PROSITE" id="PS51186">
    <property type="entry name" value="GNAT"/>
    <property type="match status" value="1"/>
</dbReference>
<proteinExistence type="predicted"/>
<evidence type="ECO:0000313" key="2">
    <source>
        <dbReference type="EMBL" id="MDQ9093868.1"/>
    </source>
</evidence>
<dbReference type="InterPro" id="IPR053144">
    <property type="entry name" value="Acetyltransferase_Butenolide"/>
</dbReference>
<keyword evidence="2" id="KW-0808">Transferase</keyword>
<sequence>MQSVRYTVELSSPTLEEYCLLREKVGWGKVAPELAKASLNSSLFHVVIRLEGLLVGMGRVIGDSGLFFYIQDVAVDPNFQRQGIGTLIMGNIEQYLSEAAKNGATIGLLSVKGKEAFYARYGYLSRPNEELGCGMCKFN</sequence>
<name>A0ABU1BHA9_PSEHA</name>
<dbReference type="CDD" id="cd04301">
    <property type="entry name" value="NAT_SF"/>
    <property type="match status" value="1"/>
</dbReference>
<keyword evidence="2" id="KW-0012">Acyltransferase</keyword>
<dbReference type="InterPro" id="IPR016181">
    <property type="entry name" value="Acyl_CoA_acyltransferase"/>
</dbReference>
<organism evidence="2 3">
    <name type="scientific">Pseudoalteromonas haloplanktis</name>
    <name type="common">Alteromonas haloplanktis</name>
    <dbReference type="NCBI Taxonomy" id="228"/>
    <lineage>
        <taxon>Bacteria</taxon>
        <taxon>Pseudomonadati</taxon>
        <taxon>Pseudomonadota</taxon>
        <taxon>Gammaproteobacteria</taxon>
        <taxon>Alteromonadales</taxon>
        <taxon>Pseudoalteromonadaceae</taxon>
        <taxon>Pseudoalteromonas</taxon>
    </lineage>
</organism>
<dbReference type="SUPFAM" id="SSF55729">
    <property type="entry name" value="Acyl-CoA N-acyltransferases (Nat)"/>
    <property type="match status" value="1"/>
</dbReference>